<reference evidence="2" key="1">
    <citation type="submission" date="2021-03" db="EMBL/GenBank/DDBJ databases">
        <title>X isolated from Micromonospora tulbaghiae.</title>
        <authorList>
            <person name="Stennett H.L."/>
        </authorList>
    </citation>
    <scope>NUCLEOTIDE SEQUENCE</scope>
    <source>
        <strain evidence="2">28M1-20</strain>
    </source>
</reference>
<gene>
    <name evidence="2" type="ORF">J5U46_09990</name>
</gene>
<dbReference type="InterPro" id="IPR050194">
    <property type="entry name" value="Glycosyltransferase_grp1"/>
</dbReference>
<accession>A0AAW4JKZ2</accession>
<comment type="caution">
    <text evidence="2">The sequence shown here is derived from an EMBL/GenBank/DDBJ whole genome shotgun (WGS) entry which is preliminary data.</text>
</comment>
<dbReference type="AlphaFoldDB" id="A0AAW4JKZ2"/>
<name>A0AAW4JKZ2_9ACTN</name>
<dbReference type="Proteomes" id="UP000669887">
    <property type="component" value="Unassembled WGS sequence"/>
</dbReference>
<evidence type="ECO:0000256" key="1">
    <source>
        <dbReference type="SAM" id="MobiDB-lite"/>
    </source>
</evidence>
<evidence type="ECO:0000313" key="3">
    <source>
        <dbReference type="Proteomes" id="UP000669887"/>
    </source>
</evidence>
<dbReference type="Pfam" id="PF13692">
    <property type="entry name" value="Glyco_trans_1_4"/>
    <property type="match status" value="1"/>
</dbReference>
<dbReference type="PANTHER" id="PTHR45947:SF3">
    <property type="entry name" value="SULFOQUINOVOSYL TRANSFERASE SQD2"/>
    <property type="match status" value="1"/>
</dbReference>
<protein>
    <submittedName>
        <fullName evidence="2">Glycosyltransferase</fullName>
    </submittedName>
</protein>
<dbReference type="Gene3D" id="3.40.50.2000">
    <property type="entry name" value="Glycogen Phosphorylase B"/>
    <property type="match status" value="2"/>
</dbReference>
<feature type="region of interest" description="Disordered" evidence="1">
    <location>
        <begin position="391"/>
        <end position="414"/>
    </location>
</feature>
<dbReference type="RefSeq" id="WP_151498925.1">
    <property type="nucleotide sequence ID" value="NZ_JAGFVQ010000014.1"/>
</dbReference>
<dbReference type="CDD" id="cd03801">
    <property type="entry name" value="GT4_PimA-like"/>
    <property type="match status" value="1"/>
</dbReference>
<dbReference type="SUPFAM" id="SSF53756">
    <property type="entry name" value="UDP-Glycosyltransferase/glycogen phosphorylase"/>
    <property type="match status" value="1"/>
</dbReference>
<sequence length="414" mass="46002">MRLTITEECRYVRTPDNRFWVTFGTDYALWCRYLEAFDEVRVVARARDVAEVPPNALRVDGDRVSVAPIPYYQGPRQYVRQMPRIDRAVRRIAADAEAVLLRTPSTIATHMHRHIMRRGLPYAMEVIGDPYAVFAPGVVEHPLRPFLRAWTTRNLKRQCESAVAVSYETSRTLQARYPTRPGALSTGISSVNLPPAAYVQEPRTHRPPSGSVTLMSVGSLEQLYKGIDTLIEAISLLGPSTPAVRHVHVGPGRYQPALEELATRLGVRDRITFAGWIPTVEALRHRLDSADLFVMPSRTEGLPRALIEAMARALPAVGSTAGGIPELLPPEMLFTAGDADDLAKVLRRTLADREGMVAASRRNLAVAREFAEDSLVPRRTEFYRAARGLMSGRPRLPQPAAPAAEAVRHENRPA</sequence>
<organism evidence="2 3">
    <name type="scientific">Micromonospora tulbaghiae</name>
    <dbReference type="NCBI Taxonomy" id="479978"/>
    <lineage>
        <taxon>Bacteria</taxon>
        <taxon>Bacillati</taxon>
        <taxon>Actinomycetota</taxon>
        <taxon>Actinomycetes</taxon>
        <taxon>Micromonosporales</taxon>
        <taxon>Micromonosporaceae</taxon>
        <taxon>Micromonospora</taxon>
    </lineage>
</organism>
<evidence type="ECO:0000313" key="2">
    <source>
        <dbReference type="EMBL" id="MBO4140473.1"/>
    </source>
</evidence>
<proteinExistence type="predicted"/>
<dbReference type="EMBL" id="JAGFVQ010000014">
    <property type="protein sequence ID" value="MBO4140473.1"/>
    <property type="molecule type" value="Genomic_DNA"/>
</dbReference>
<dbReference type="PANTHER" id="PTHR45947">
    <property type="entry name" value="SULFOQUINOVOSYL TRANSFERASE SQD2"/>
    <property type="match status" value="1"/>
</dbReference>
<dbReference type="GO" id="GO:0016758">
    <property type="term" value="F:hexosyltransferase activity"/>
    <property type="evidence" value="ECO:0007669"/>
    <property type="project" value="TreeGrafter"/>
</dbReference>